<evidence type="ECO:0000256" key="2">
    <source>
        <dbReference type="SAM" id="Phobius"/>
    </source>
</evidence>
<keyword evidence="2" id="KW-1133">Transmembrane helix</keyword>
<feature type="chain" id="PRO_5044864654" evidence="3">
    <location>
        <begin position="22"/>
        <end position="387"/>
    </location>
</feature>
<accession>A0ABD3UXC2</accession>
<dbReference type="AlphaFoldDB" id="A0ABD3UXC2"/>
<sequence>MDKCFTFTMLLLVNLEAVVDSRVSYECEPEEEDSNETPNPNDGYKNDTDENEDLWLEFTSDAISYKTNKTQHYFCDRITQKSKNIIKCNDKNISCPSSCSGDPSSWSSWSQCVTSGEGYKHRSLKCLSNQSECLVPSNGSSFEISTCTPDSASSTTEKVNCKEIEKRYTLTEIILVALCCLLMGILLTTLVFVLYMKRTLQGCFSKHIKDVQGDSSKQQSGPDMQFLSESGVVKKYDPNNPNSADSKNENKADDTKYQSLNSDQVGNDQKTYNQLNVNVSGSVRQGHQPSSSRLQQTGSGYKTDLITNLQHKNDYFRDSDIDGHNYFVLERENMSYESRARNLGRPEVHAKMDDEIKDSTLGREDKQSDESRHYFILEHIENGHNQD</sequence>
<protein>
    <submittedName>
        <fullName evidence="4">Uncharacterized protein</fullName>
    </submittedName>
</protein>
<feature type="compositionally biased region" description="Basic and acidic residues" evidence="1">
    <location>
        <begin position="246"/>
        <end position="256"/>
    </location>
</feature>
<name>A0ABD3UXC2_SINWO</name>
<evidence type="ECO:0000313" key="5">
    <source>
        <dbReference type="Proteomes" id="UP001634394"/>
    </source>
</evidence>
<feature type="transmembrane region" description="Helical" evidence="2">
    <location>
        <begin position="173"/>
        <end position="196"/>
    </location>
</feature>
<evidence type="ECO:0000256" key="1">
    <source>
        <dbReference type="SAM" id="MobiDB-lite"/>
    </source>
</evidence>
<keyword evidence="3" id="KW-0732">Signal</keyword>
<reference evidence="4 5" key="1">
    <citation type="submission" date="2024-11" db="EMBL/GenBank/DDBJ databases">
        <title>Chromosome-level genome assembly of the freshwater bivalve Anodonta woodiana.</title>
        <authorList>
            <person name="Chen X."/>
        </authorList>
    </citation>
    <scope>NUCLEOTIDE SEQUENCE [LARGE SCALE GENOMIC DNA]</scope>
    <source>
        <strain evidence="4">MN2024</strain>
        <tissue evidence="4">Gills</tissue>
    </source>
</reference>
<comment type="caution">
    <text evidence="4">The sequence shown here is derived from an EMBL/GenBank/DDBJ whole genome shotgun (WGS) entry which is preliminary data.</text>
</comment>
<feature type="signal peptide" evidence="3">
    <location>
        <begin position="1"/>
        <end position="21"/>
    </location>
</feature>
<feature type="region of interest" description="Disordered" evidence="1">
    <location>
        <begin position="348"/>
        <end position="372"/>
    </location>
</feature>
<evidence type="ECO:0000313" key="4">
    <source>
        <dbReference type="EMBL" id="KAL3852892.1"/>
    </source>
</evidence>
<dbReference type="EMBL" id="JBJQND010000015">
    <property type="protein sequence ID" value="KAL3852892.1"/>
    <property type="molecule type" value="Genomic_DNA"/>
</dbReference>
<dbReference type="Proteomes" id="UP001634394">
    <property type="component" value="Unassembled WGS sequence"/>
</dbReference>
<proteinExistence type="predicted"/>
<keyword evidence="5" id="KW-1185">Reference proteome</keyword>
<organism evidence="4 5">
    <name type="scientific">Sinanodonta woodiana</name>
    <name type="common">Chinese pond mussel</name>
    <name type="synonym">Anodonta woodiana</name>
    <dbReference type="NCBI Taxonomy" id="1069815"/>
    <lineage>
        <taxon>Eukaryota</taxon>
        <taxon>Metazoa</taxon>
        <taxon>Spiralia</taxon>
        <taxon>Lophotrochozoa</taxon>
        <taxon>Mollusca</taxon>
        <taxon>Bivalvia</taxon>
        <taxon>Autobranchia</taxon>
        <taxon>Heteroconchia</taxon>
        <taxon>Palaeoheterodonta</taxon>
        <taxon>Unionida</taxon>
        <taxon>Unionoidea</taxon>
        <taxon>Unionidae</taxon>
        <taxon>Unioninae</taxon>
        <taxon>Sinanodonta</taxon>
    </lineage>
</organism>
<feature type="region of interest" description="Disordered" evidence="1">
    <location>
        <begin position="233"/>
        <end position="269"/>
    </location>
</feature>
<feature type="compositionally biased region" description="Polar residues" evidence="1">
    <location>
        <begin position="257"/>
        <end position="269"/>
    </location>
</feature>
<gene>
    <name evidence="4" type="ORF">ACJMK2_016498</name>
</gene>
<evidence type="ECO:0000256" key="3">
    <source>
        <dbReference type="SAM" id="SignalP"/>
    </source>
</evidence>
<keyword evidence="2" id="KW-0812">Transmembrane</keyword>
<feature type="region of interest" description="Disordered" evidence="1">
    <location>
        <begin position="26"/>
        <end position="49"/>
    </location>
</feature>
<keyword evidence="2" id="KW-0472">Membrane</keyword>